<dbReference type="Gene3D" id="1.25.40.10">
    <property type="entry name" value="Tetratricopeptide repeat domain"/>
    <property type="match status" value="1"/>
</dbReference>
<sequence length="953" mass="111703">MELINYFRIKSLIEVSITERLIYIFKHRYKVENSIEWVNSSDNANYIIDCLEEDIFENFTLKEREVLRMGILERFSFNILINLLLYSNYQIIKKELLGNQNDLINSINIVLTNINNFKEYKICEKNYVGLKNIIQETIEKLSLTNSDMEELTKPSESMVEENNQRAKDYIAWGNENMKNGNFNGAYSEYNRGLALKEIPTDIKSILHLKCGISLFELAKECGSGLLNGIISTDNKEYEYIIKSKSHVVQSIIYQPEKGKSYFRMGVILSKLSCYEKSNDFFESCLLLQSNEQNQTLIGKIIQENKAKLSVIKRALKNNNGVVTRDFEEETSILLNEYFNYSRLVSDNFKEKLSNDFFKSFHRVVQPDSSKLFDLSKDIRIAIQANIYLQVSEIIEKIEANSPQDKEPYSLSECYSILKRFVASDTKLSGPYFLIVKSLVHDQPSIKILNTKLILALIMKITTFPVPFTNVNCSDSRTQYKLSNFDVANMNEFLGSIYKFGGLNQDIDIEKAKYYYQKSIHICQNSIIPNSLKKDYGSTANAYYSIGFLGTIRELDNIFKEDDYYLKNFTEIEKSCLYWKMGSELLQTQYSSRCYEKYLKYSIIINNKEKKDNISKDINIPIIRNIDLSLEENINSSSLFSKELLKEYAQPIDFNNIKEIVENNTSENEYALGLYKVYSSFNCFISSFQQVNELELERKEYLMEEKYQLIKILADLYCKIDYLYVLRVPPDLIVYFSNFLDRLIKEKPNDQRVNICYIGFNRFNKLKYQELLQIIELSAPSVSSSEENPIEFYSQSFQNQYNEALAYYSVIIHSMNNQIDMGLRKALMYELEFVNSSYIFNFFIFNILFEFGEQKSITDKILFHLYENGQEYIISNLSSSHPYRIHYLNLISIILFNQIQKKKNQNQDYQSLNEKLNEINLLIDNYSNLKSVFFLSVHKEKYYHSKSILNNLLK</sequence>
<dbReference type="FunCoup" id="F1A5F1">
    <property type="interactions" value="1"/>
</dbReference>
<dbReference type="SUPFAM" id="SSF48452">
    <property type="entry name" value="TPR-like"/>
    <property type="match status" value="1"/>
</dbReference>
<organism evidence="2 3">
    <name type="scientific">Dictyostelium purpureum</name>
    <name type="common">Slime mold</name>
    <dbReference type="NCBI Taxonomy" id="5786"/>
    <lineage>
        <taxon>Eukaryota</taxon>
        <taxon>Amoebozoa</taxon>
        <taxon>Evosea</taxon>
        <taxon>Eumycetozoa</taxon>
        <taxon>Dictyostelia</taxon>
        <taxon>Dictyosteliales</taxon>
        <taxon>Dictyosteliaceae</taxon>
        <taxon>Dictyostelium</taxon>
    </lineage>
</organism>
<dbReference type="AlphaFoldDB" id="F1A5F1"/>
<evidence type="ECO:0000256" key="1">
    <source>
        <dbReference type="SAM" id="Coils"/>
    </source>
</evidence>
<proteinExistence type="predicted"/>
<dbReference type="VEuPathDB" id="AmoebaDB:DICPUDRAFT_85339"/>
<reference evidence="3" key="1">
    <citation type="journal article" date="2011" name="Genome Biol.">
        <title>Comparative genomics of the social amoebae Dictyostelium discoideum and Dictyostelium purpureum.</title>
        <authorList>
            <consortium name="US DOE Joint Genome Institute (JGI-PGF)"/>
            <person name="Sucgang R."/>
            <person name="Kuo A."/>
            <person name="Tian X."/>
            <person name="Salerno W."/>
            <person name="Parikh A."/>
            <person name="Feasley C.L."/>
            <person name="Dalin E."/>
            <person name="Tu H."/>
            <person name="Huang E."/>
            <person name="Barry K."/>
            <person name="Lindquist E."/>
            <person name="Shapiro H."/>
            <person name="Bruce D."/>
            <person name="Schmutz J."/>
            <person name="Salamov A."/>
            <person name="Fey P."/>
            <person name="Gaudet P."/>
            <person name="Anjard C."/>
            <person name="Babu M.M."/>
            <person name="Basu S."/>
            <person name="Bushmanova Y."/>
            <person name="van der Wel H."/>
            <person name="Katoh-Kurasawa M."/>
            <person name="Dinh C."/>
            <person name="Coutinho P.M."/>
            <person name="Saito T."/>
            <person name="Elias M."/>
            <person name="Schaap P."/>
            <person name="Kay R.R."/>
            <person name="Henrissat B."/>
            <person name="Eichinger L."/>
            <person name="Rivero F."/>
            <person name="Putnam N.H."/>
            <person name="West C.M."/>
            <person name="Loomis W.F."/>
            <person name="Chisholm R.L."/>
            <person name="Shaulsky G."/>
            <person name="Strassmann J.E."/>
            <person name="Queller D.C."/>
            <person name="Kuspa A."/>
            <person name="Grigoriev I.V."/>
        </authorList>
    </citation>
    <scope>NUCLEOTIDE SEQUENCE [LARGE SCALE GENOMIC DNA]</scope>
    <source>
        <strain evidence="3">QSDP1</strain>
    </source>
</reference>
<dbReference type="EMBL" id="GL871593">
    <property type="protein sequence ID" value="EGC28578.1"/>
    <property type="molecule type" value="Genomic_DNA"/>
</dbReference>
<protein>
    <submittedName>
        <fullName evidence="2">Uncharacterized protein</fullName>
    </submittedName>
</protein>
<dbReference type="InterPro" id="IPR011990">
    <property type="entry name" value="TPR-like_helical_dom_sf"/>
</dbReference>
<keyword evidence="3" id="KW-1185">Reference proteome</keyword>
<keyword evidence="1" id="KW-0175">Coiled coil</keyword>
<feature type="coiled-coil region" evidence="1">
    <location>
        <begin position="898"/>
        <end position="928"/>
    </location>
</feature>
<evidence type="ECO:0000313" key="3">
    <source>
        <dbReference type="Proteomes" id="UP000001064"/>
    </source>
</evidence>
<name>F1A5F1_DICPU</name>
<evidence type="ECO:0000313" key="2">
    <source>
        <dbReference type="EMBL" id="EGC28578.1"/>
    </source>
</evidence>
<dbReference type="KEGG" id="dpp:DICPUDRAFT_85339"/>
<dbReference type="eggNOG" id="ENOG502RIGA">
    <property type="taxonomic scope" value="Eukaryota"/>
</dbReference>
<accession>F1A5F1</accession>
<dbReference type="Proteomes" id="UP000001064">
    <property type="component" value="Unassembled WGS sequence"/>
</dbReference>
<dbReference type="InParanoid" id="F1A5F1"/>
<gene>
    <name evidence="2" type="ORF">DICPUDRAFT_85339</name>
</gene>
<dbReference type="GeneID" id="10510698"/>
<dbReference type="RefSeq" id="XP_003294894.1">
    <property type="nucleotide sequence ID" value="XM_003294846.1"/>
</dbReference>